<dbReference type="PRINTS" id="PR00368">
    <property type="entry name" value="FADPNR"/>
</dbReference>
<dbReference type="EMBL" id="BJUA01000004">
    <property type="protein sequence ID" value="GEK17419.1"/>
    <property type="molecule type" value="Genomic_DNA"/>
</dbReference>
<feature type="compositionally biased region" description="Acidic residues" evidence="2">
    <location>
        <begin position="476"/>
        <end position="487"/>
    </location>
</feature>
<dbReference type="Gene3D" id="3.50.50.60">
    <property type="entry name" value="FAD/NAD(P)-binding domain"/>
    <property type="match status" value="1"/>
</dbReference>
<dbReference type="SUPFAM" id="SSF51905">
    <property type="entry name" value="FAD/NAD(P)-binding domain"/>
    <property type="match status" value="2"/>
</dbReference>
<dbReference type="PRINTS" id="PR00411">
    <property type="entry name" value="PNDRDTASEI"/>
</dbReference>
<dbReference type="PANTHER" id="PTHR43539">
    <property type="entry name" value="FLAVIN-BINDING MONOOXYGENASE-LIKE PROTEIN (AFU_ORTHOLOGUE AFUA_4G09220)"/>
    <property type="match status" value="1"/>
</dbReference>
<comment type="caution">
    <text evidence="3">The sequence shown here is derived from an EMBL/GenBank/DDBJ whole genome shotgun (WGS) entry which is preliminary data.</text>
</comment>
<evidence type="ECO:0000313" key="4">
    <source>
        <dbReference type="Proteomes" id="UP000321386"/>
    </source>
</evidence>
<dbReference type="GO" id="GO:0004497">
    <property type="term" value="F:monooxygenase activity"/>
    <property type="evidence" value="ECO:0007669"/>
    <property type="project" value="TreeGrafter"/>
</dbReference>
<evidence type="ECO:0000313" key="3">
    <source>
        <dbReference type="EMBL" id="GEK17419.1"/>
    </source>
</evidence>
<feature type="region of interest" description="Disordered" evidence="2">
    <location>
        <begin position="1"/>
        <end position="65"/>
    </location>
</feature>
<dbReference type="PANTHER" id="PTHR43539:SF78">
    <property type="entry name" value="FLAVIN-CONTAINING MONOOXYGENASE"/>
    <property type="match status" value="1"/>
</dbReference>
<evidence type="ECO:0000256" key="1">
    <source>
        <dbReference type="ARBA" id="ARBA00023002"/>
    </source>
</evidence>
<evidence type="ECO:0000256" key="2">
    <source>
        <dbReference type="SAM" id="MobiDB-lite"/>
    </source>
</evidence>
<feature type="compositionally biased region" description="Low complexity" evidence="2">
    <location>
        <begin position="92"/>
        <end position="103"/>
    </location>
</feature>
<reference evidence="3 4" key="1">
    <citation type="submission" date="2019-07" db="EMBL/GenBank/DDBJ databases">
        <title>Whole genome shotgun sequence of Cellulomonas persica NBRC 101101.</title>
        <authorList>
            <person name="Hosoyama A."/>
            <person name="Uohara A."/>
            <person name="Ohji S."/>
            <person name="Ichikawa N."/>
        </authorList>
    </citation>
    <scope>NUCLEOTIDE SEQUENCE [LARGE SCALE GENOMIC DNA]</scope>
    <source>
        <strain evidence="3 4">NBRC 101101</strain>
    </source>
</reference>
<protein>
    <submittedName>
        <fullName evidence="3">Uncharacterized protein</fullName>
    </submittedName>
</protein>
<proteinExistence type="predicted"/>
<organism evidence="3 4">
    <name type="scientific">Cellulomonas persica</name>
    <dbReference type="NCBI Taxonomy" id="76861"/>
    <lineage>
        <taxon>Bacteria</taxon>
        <taxon>Bacillati</taxon>
        <taxon>Actinomycetota</taxon>
        <taxon>Actinomycetes</taxon>
        <taxon>Micrococcales</taxon>
        <taxon>Cellulomonadaceae</taxon>
        <taxon>Cellulomonas</taxon>
    </lineage>
</organism>
<keyword evidence="1" id="KW-0560">Oxidoreductase</keyword>
<accession>A0A510US46</accession>
<gene>
    <name evidence="3" type="ORF">CPE01_11520</name>
</gene>
<dbReference type="Pfam" id="PF13738">
    <property type="entry name" value="Pyr_redox_3"/>
    <property type="match status" value="1"/>
</dbReference>
<dbReference type="InterPro" id="IPR036188">
    <property type="entry name" value="FAD/NAD-bd_sf"/>
</dbReference>
<sequence>MNLDPDLVRAGRDDRDTLPPATPLADAAAATNRATSTSDSAPHRLSRDTAVATNPAGTRRVTRRALREAAAAAAAAATEVAVAPRAAEEPSPETAGTDVPGAAAPVPTAPAVTAPVATASVVAAPVGAARPEAPAEPAPARGRRARRARATAEPAPTGATNPEVVDVDVVVIGAGQAGLSTAFHLHRAGLVPVGDRGWQDAAATFVVLDDAPEPGGAWQHRPPAMRVADAHGVHDLPGMPLLVPDETESASKAVPYYFAQYEEAFGLHVQRPVTVTRVEEDPDDDGRARGGRRLRVTSRLVDDSGVPSGETVVWRARGLVNATGTWRKPFWPTYPGRAAFRGRQVHSRDVSDPAELADGHVVVVGGGTSAVQLLLALADVTTTTWVTRRPPAWRDGQLTPELGRAAVALVAERTRAGLPPGSIVSVTGLPLTDAYRAGIASGVLRARPPFSRIVADGVVWDDPVPPPVAAPPVDAEPVDAEPTDAEPVDARDGVSPVLGAWVAGDAHVEAHTIVWATGYRPALDHLAPLRLRSARGGVVMDGTRVAADPRLHLVGYGPSASTIGANRAGRDAVRELLEHLELR</sequence>
<feature type="compositionally biased region" description="Low complexity" evidence="2">
    <location>
        <begin position="23"/>
        <end position="40"/>
    </location>
</feature>
<dbReference type="Proteomes" id="UP000321386">
    <property type="component" value="Unassembled WGS sequence"/>
</dbReference>
<feature type="region of interest" description="Disordered" evidence="2">
    <location>
        <begin position="127"/>
        <end position="160"/>
    </location>
</feature>
<feature type="region of interest" description="Disordered" evidence="2">
    <location>
        <begin position="81"/>
        <end position="103"/>
    </location>
</feature>
<feature type="region of interest" description="Disordered" evidence="2">
    <location>
        <begin position="465"/>
        <end position="491"/>
    </location>
</feature>
<feature type="compositionally biased region" description="Basic and acidic residues" evidence="2">
    <location>
        <begin position="1"/>
        <end position="17"/>
    </location>
</feature>
<keyword evidence="4" id="KW-1185">Reference proteome</keyword>
<dbReference type="GO" id="GO:0050660">
    <property type="term" value="F:flavin adenine dinucleotide binding"/>
    <property type="evidence" value="ECO:0007669"/>
    <property type="project" value="TreeGrafter"/>
</dbReference>
<dbReference type="InterPro" id="IPR050982">
    <property type="entry name" value="Auxin_biosynth/cation_transpt"/>
</dbReference>
<dbReference type="AlphaFoldDB" id="A0A510US46"/>
<name>A0A510US46_9CELL</name>